<evidence type="ECO:0000313" key="2">
    <source>
        <dbReference type="Proteomes" id="UP000509241"/>
    </source>
</evidence>
<dbReference type="AlphaFoldDB" id="A0A7D5L371"/>
<proteinExistence type="predicted"/>
<evidence type="ECO:0000313" key="1">
    <source>
        <dbReference type="EMBL" id="QLG47865.1"/>
    </source>
</evidence>
<dbReference type="KEGG" id="haly:HYG82_02900"/>
<dbReference type="RefSeq" id="WP_179259607.1">
    <property type="nucleotide sequence ID" value="NZ_CP058601.1"/>
</dbReference>
<reference evidence="1 2" key="1">
    <citation type="submission" date="2020-07" db="EMBL/GenBank/DDBJ databases">
        <authorList>
            <person name="Cui H."/>
        </authorList>
    </citation>
    <scope>NUCLEOTIDE SEQUENCE [LARGE SCALE GENOMIC DNA]</scope>
    <source>
        <strain evidence="1 2">YPL8</strain>
    </source>
</reference>
<sequence length="48" mass="4933">MTARYEVVGALDRSVADAIGTIGGDAILIDDGNDEILVARPATGDDDD</sequence>
<name>A0A7D5L371_9EURY</name>
<keyword evidence="2" id="KW-1185">Reference proteome</keyword>
<protein>
    <submittedName>
        <fullName evidence="1">Uncharacterized protein</fullName>
    </submittedName>
</protein>
<organism evidence="1 2">
    <name type="scientific">Natrinema halophilum</name>
    <dbReference type="NCBI Taxonomy" id="1699371"/>
    <lineage>
        <taxon>Archaea</taxon>
        <taxon>Methanobacteriati</taxon>
        <taxon>Methanobacteriota</taxon>
        <taxon>Stenosarchaea group</taxon>
        <taxon>Halobacteria</taxon>
        <taxon>Halobacteriales</taxon>
        <taxon>Natrialbaceae</taxon>
        <taxon>Natrinema</taxon>
    </lineage>
</organism>
<accession>A0A7D5L371</accession>
<gene>
    <name evidence="1" type="ORF">HYG82_02900</name>
</gene>
<dbReference type="EMBL" id="CP058601">
    <property type="protein sequence ID" value="QLG47865.1"/>
    <property type="molecule type" value="Genomic_DNA"/>
</dbReference>
<dbReference type="Proteomes" id="UP000509241">
    <property type="component" value="Chromosome"/>
</dbReference>
<dbReference type="OrthoDB" id="202172at2157"/>
<dbReference type="GeneID" id="56032205"/>